<evidence type="ECO:0000313" key="5">
    <source>
        <dbReference type="Proteomes" id="UP000323521"/>
    </source>
</evidence>
<proteinExistence type="predicted"/>
<dbReference type="InterPro" id="IPR050832">
    <property type="entry name" value="Bact_Acetyltransf"/>
</dbReference>
<organism evidence="4 5">
    <name type="scientific">Formimonas warabiya</name>
    <dbReference type="NCBI Taxonomy" id="1761012"/>
    <lineage>
        <taxon>Bacteria</taxon>
        <taxon>Bacillati</taxon>
        <taxon>Bacillota</taxon>
        <taxon>Clostridia</taxon>
        <taxon>Eubacteriales</taxon>
        <taxon>Peptococcaceae</taxon>
        <taxon>Candidatus Formimonas</taxon>
    </lineage>
</organism>
<evidence type="ECO:0000313" key="4">
    <source>
        <dbReference type="EMBL" id="ATW26643.1"/>
    </source>
</evidence>
<name>A0A3G1KVT0_FORW1</name>
<dbReference type="PROSITE" id="PS51186">
    <property type="entry name" value="GNAT"/>
    <property type="match status" value="1"/>
</dbReference>
<dbReference type="RefSeq" id="WP_148135968.1">
    <property type="nucleotide sequence ID" value="NZ_CP017634.1"/>
</dbReference>
<feature type="domain" description="N-acetyltransferase" evidence="3">
    <location>
        <begin position="1"/>
        <end position="147"/>
    </location>
</feature>
<keyword evidence="5" id="KW-1185">Reference proteome</keyword>
<dbReference type="PANTHER" id="PTHR43877">
    <property type="entry name" value="AMINOALKYLPHOSPHONATE N-ACETYLTRANSFERASE-RELATED-RELATED"/>
    <property type="match status" value="1"/>
</dbReference>
<dbReference type="OrthoDB" id="9789603at2"/>
<dbReference type="KEGG" id="fwa:DCMF_19480"/>
<accession>A0A3G1KVT0</accession>
<keyword evidence="2" id="KW-0012">Acyltransferase</keyword>
<reference evidence="4 5" key="1">
    <citation type="submission" date="2016-10" db="EMBL/GenBank/DDBJ databases">
        <title>Complete Genome Sequence of Peptococcaceae strain DCMF.</title>
        <authorList>
            <person name="Edwards R.J."/>
            <person name="Holland S.I."/>
            <person name="Deshpande N.P."/>
            <person name="Wong Y.K."/>
            <person name="Ertan H."/>
            <person name="Manefield M."/>
            <person name="Russell T.L."/>
            <person name="Lee M.J."/>
        </authorList>
    </citation>
    <scope>NUCLEOTIDE SEQUENCE [LARGE SCALE GENOMIC DNA]</scope>
    <source>
        <strain evidence="4 5">DCMF</strain>
    </source>
</reference>
<dbReference type="CDD" id="cd04301">
    <property type="entry name" value="NAT_SF"/>
    <property type="match status" value="1"/>
</dbReference>
<sequence>MLIREAREADIPKILELYQALDGEEELRPAQALEIWHKTLQWPYHKIFVAEEEAALIGTCQLAIFENLSHHGARVALAESMVVHPEWRNRGVGTEIMKFIMERAREEKCYKLMLSSNQKRVDAHRFYGKLGFQQHGISFLVEVGPHD</sequence>
<dbReference type="GO" id="GO:0016747">
    <property type="term" value="F:acyltransferase activity, transferring groups other than amino-acyl groups"/>
    <property type="evidence" value="ECO:0007669"/>
    <property type="project" value="InterPro"/>
</dbReference>
<dbReference type="SUPFAM" id="SSF55729">
    <property type="entry name" value="Acyl-CoA N-acyltransferases (Nat)"/>
    <property type="match status" value="1"/>
</dbReference>
<evidence type="ECO:0000256" key="2">
    <source>
        <dbReference type="ARBA" id="ARBA00023315"/>
    </source>
</evidence>
<protein>
    <submittedName>
        <fullName evidence="4">GNAT family N-acetyltransferase</fullName>
    </submittedName>
</protein>
<evidence type="ECO:0000259" key="3">
    <source>
        <dbReference type="PROSITE" id="PS51186"/>
    </source>
</evidence>
<dbReference type="Gene3D" id="3.40.630.30">
    <property type="match status" value="1"/>
</dbReference>
<dbReference type="PANTHER" id="PTHR43877:SF1">
    <property type="entry name" value="ACETYLTRANSFERASE"/>
    <property type="match status" value="1"/>
</dbReference>
<dbReference type="InterPro" id="IPR000182">
    <property type="entry name" value="GNAT_dom"/>
</dbReference>
<evidence type="ECO:0000256" key="1">
    <source>
        <dbReference type="ARBA" id="ARBA00022679"/>
    </source>
</evidence>
<dbReference type="EMBL" id="CP017634">
    <property type="protein sequence ID" value="ATW26643.1"/>
    <property type="molecule type" value="Genomic_DNA"/>
</dbReference>
<dbReference type="InterPro" id="IPR016181">
    <property type="entry name" value="Acyl_CoA_acyltransferase"/>
</dbReference>
<dbReference type="Pfam" id="PF00583">
    <property type="entry name" value="Acetyltransf_1"/>
    <property type="match status" value="1"/>
</dbReference>
<keyword evidence="1 4" id="KW-0808">Transferase</keyword>
<gene>
    <name evidence="4" type="ORF">DCMF_19480</name>
</gene>
<dbReference type="Proteomes" id="UP000323521">
    <property type="component" value="Chromosome"/>
</dbReference>
<dbReference type="AlphaFoldDB" id="A0A3G1KVT0"/>